<reference evidence="3" key="1">
    <citation type="submission" date="2021-10" db="EMBL/GenBank/DDBJ databases">
        <title>De novo Genome Assembly of Clathrus columnatus (Basidiomycota, Fungi) Using Illumina and Nanopore Sequence Data.</title>
        <authorList>
            <person name="Ogiso-Tanaka E."/>
            <person name="Itagaki H."/>
            <person name="Hosoya T."/>
            <person name="Hosaka K."/>
        </authorList>
    </citation>
    <scope>NUCLEOTIDE SEQUENCE</scope>
    <source>
        <strain evidence="3">MO-923</strain>
    </source>
</reference>
<accession>A0AAV5ASK6</accession>
<evidence type="ECO:0000313" key="3">
    <source>
        <dbReference type="EMBL" id="GJJ15746.1"/>
    </source>
</evidence>
<keyword evidence="4" id="KW-1185">Reference proteome</keyword>
<feature type="compositionally biased region" description="Polar residues" evidence="1">
    <location>
        <begin position="395"/>
        <end position="426"/>
    </location>
</feature>
<dbReference type="AlphaFoldDB" id="A0AAV5ASK6"/>
<feature type="compositionally biased region" description="Polar residues" evidence="1">
    <location>
        <begin position="345"/>
        <end position="369"/>
    </location>
</feature>
<sequence>MSRSVAGDWTLTDSSNFQNIGGSGQPLGSSLHTTTADGSFTFSFSGSFISVLGTAATSGDQPNVQCFLDGVSFATVTLGGPQNNIHICATTFPDGQHELAVNVSTQGEPFYLDNLQYQPSANVPLNNATILIPSGDPSITLSIGWSMVDGFPQNMTQTTNAFANITFIGDQLGWFGTFLEGEPQTPSPAEYSIDGGQPISFTLQLPPERSNSTNTFNIPFFTTDVLQQGLHTVIVRYLGNESTIPLTLNNLLVVNASSSENPSTPSSSMITTSLMATPTSQSRITRGNSTGAIVGGAVGGVVGLFLVILIFFLMRRYSIRKKQRVDPITAVMPFEVNQFPPTRQLPLSSSSFHTPKSNLASGGVTNDTGRTPGEGTLDQPGGPPTVTSLPTSPSHTRTISSLSEGRIPSRTTASIPTSGQTNSSDQGPLPQSPIHVRHEDSGLRVPHQDGIIELPPNYTIN</sequence>
<feature type="compositionally biased region" description="Low complexity" evidence="1">
    <location>
        <begin position="384"/>
        <end position="394"/>
    </location>
</feature>
<name>A0AAV5ASK6_9AGAM</name>
<proteinExistence type="predicted"/>
<protein>
    <recommendedName>
        <fullName evidence="5">Transmembrane protein</fullName>
    </recommendedName>
</protein>
<feature type="transmembrane region" description="Helical" evidence="2">
    <location>
        <begin position="292"/>
        <end position="314"/>
    </location>
</feature>
<dbReference type="Gene3D" id="2.60.120.260">
    <property type="entry name" value="Galactose-binding domain-like"/>
    <property type="match status" value="2"/>
</dbReference>
<comment type="caution">
    <text evidence="3">The sequence shown here is derived from an EMBL/GenBank/DDBJ whole genome shotgun (WGS) entry which is preliminary data.</text>
</comment>
<evidence type="ECO:0000313" key="4">
    <source>
        <dbReference type="Proteomes" id="UP001050691"/>
    </source>
</evidence>
<feature type="region of interest" description="Disordered" evidence="1">
    <location>
        <begin position="345"/>
        <end position="436"/>
    </location>
</feature>
<keyword evidence="2" id="KW-0812">Transmembrane</keyword>
<keyword evidence="2" id="KW-1133">Transmembrane helix</keyword>
<keyword evidence="2" id="KW-0472">Membrane</keyword>
<gene>
    <name evidence="3" type="ORF">Clacol_010024</name>
</gene>
<organism evidence="3 4">
    <name type="scientific">Clathrus columnatus</name>
    <dbReference type="NCBI Taxonomy" id="1419009"/>
    <lineage>
        <taxon>Eukaryota</taxon>
        <taxon>Fungi</taxon>
        <taxon>Dikarya</taxon>
        <taxon>Basidiomycota</taxon>
        <taxon>Agaricomycotina</taxon>
        <taxon>Agaricomycetes</taxon>
        <taxon>Phallomycetidae</taxon>
        <taxon>Phallales</taxon>
        <taxon>Clathraceae</taxon>
        <taxon>Clathrus</taxon>
    </lineage>
</organism>
<evidence type="ECO:0000256" key="1">
    <source>
        <dbReference type="SAM" id="MobiDB-lite"/>
    </source>
</evidence>
<dbReference type="Proteomes" id="UP001050691">
    <property type="component" value="Unassembled WGS sequence"/>
</dbReference>
<evidence type="ECO:0008006" key="5">
    <source>
        <dbReference type="Google" id="ProtNLM"/>
    </source>
</evidence>
<evidence type="ECO:0000256" key="2">
    <source>
        <dbReference type="SAM" id="Phobius"/>
    </source>
</evidence>
<dbReference type="EMBL" id="BPWL01000011">
    <property type="protein sequence ID" value="GJJ15746.1"/>
    <property type="molecule type" value="Genomic_DNA"/>
</dbReference>